<protein>
    <submittedName>
        <fullName evidence="2">Uncharacterized protein</fullName>
    </submittedName>
</protein>
<dbReference type="EMBL" id="BGZK01001179">
    <property type="protein sequence ID" value="GBP73601.1"/>
    <property type="molecule type" value="Genomic_DNA"/>
</dbReference>
<evidence type="ECO:0000313" key="3">
    <source>
        <dbReference type="Proteomes" id="UP000299102"/>
    </source>
</evidence>
<sequence>MQIAKRATKSGVRGARGAGGGGRRSSRSEVAIGRPTCPLLPVNQTKNTGGMRWPFYSISSPVDSENHESLKINSSGFDHLASTRRRYSRCALGIPIFNHRHLRCADEKLTRKRAQSIGASECRAVDMRRVTAGPLCRHEITGRGIDVRPHGDGVFFISAFARH</sequence>
<name>A0A4C1YBA9_EUMVA</name>
<dbReference type="AlphaFoldDB" id="A0A4C1YBA9"/>
<comment type="caution">
    <text evidence="2">The sequence shown here is derived from an EMBL/GenBank/DDBJ whole genome shotgun (WGS) entry which is preliminary data.</text>
</comment>
<evidence type="ECO:0000256" key="1">
    <source>
        <dbReference type="SAM" id="MobiDB-lite"/>
    </source>
</evidence>
<gene>
    <name evidence="2" type="ORF">EVAR_59815_1</name>
</gene>
<dbReference type="Proteomes" id="UP000299102">
    <property type="component" value="Unassembled WGS sequence"/>
</dbReference>
<accession>A0A4C1YBA9</accession>
<organism evidence="2 3">
    <name type="scientific">Eumeta variegata</name>
    <name type="common">Bagworm moth</name>
    <name type="synonym">Eumeta japonica</name>
    <dbReference type="NCBI Taxonomy" id="151549"/>
    <lineage>
        <taxon>Eukaryota</taxon>
        <taxon>Metazoa</taxon>
        <taxon>Ecdysozoa</taxon>
        <taxon>Arthropoda</taxon>
        <taxon>Hexapoda</taxon>
        <taxon>Insecta</taxon>
        <taxon>Pterygota</taxon>
        <taxon>Neoptera</taxon>
        <taxon>Endopterygota</taxon>
        <taxon>Lepidoptera</taxon>
        <taxon>Glossata</taxon>
        <taxon>Ditrysia</taxon>
        <taxon>Tineoidea</taxon>
        <taxon>Psychidae</taxon>
        <taxon>Oiketicinae</taxon>
        <taxon>Eumeta</taxon>
    </lineage>
</organism>
<evidence type="ECO:0000313" key="2">
    <source>
        <dbReference type="EMBL" id="GBP73601.1"/>
    </source>
</evidence>
<feature type="compositionally biased region" description="Gly residues" evidence="1">
    <location>
        <begin position="14"/>
        <end position="23"/>
    </location>
</feature>
<reference evidence="2 3" key="1">
    <citation type="journal article" date="2019" name="Commun. Biol.">
        <title>The bagworm genome reveals a unique fibroin gene that provides high tensile strength.</title>
        <authorList>
            <person name="Kono N."/>
            <person name="Nakamura H."/>
            <person name="Ohtoshi R."/>
            <person name="Tomita M."/>
            <person name="Numata K."/>
            <person name="Arakawa K."/>
        </authorList>
    </citation>
    <scope>NUCLEOTIDE SEQUENCE [LARGE SCALE GENOMIC DNA]</scope>
</reference>
<keyword evidence="3" id="KW-1185">Reference proteome</keyword>
<proteinExistence type="predicted"/>
<feature type="region of interest" description="Disordered" evidence="1">
    <location>
        <begin position="1"/>
        <end position="33"/>
    </location>
</feature>